<evidence type="ECO:0000313" key="5">
    <source>
        <dbReference type="EMBL" id="TYC97940.1"/>
    </source>
</evidence>
<keyword evidence="2" id="KW-0238">DNA-binding</keyword>
<dbReference type="Gene3D" id="1.10.260.40">
    <property type="entry name" value="lambda repressor-like DNA-binding domains"/>
    <property type="match status" value="1"/>
</dbReference>
<dbReference type="PANTHER" id="PTHR30146:SF109">
    <property type="entry name" value="HTH-TYPE TRANSCRIPTIONAL REGULATOR GALS"/>
    <property type="match status" value="1"/>
</dbReference>
<evidence type="ECO:0000313" key="6">
    <source>
        <dbReference type="Proteomes" id="UP000323410"/>
    </source>
</evidence>
<evidence type="ECO:0000256" key="2">
    <source>
        <dbReference type="ARBA" id="ARBA00023125"/>
    </source>
</evidence>
<dbReference type="OrthoDB" id="37081at2"/>
<dbReference type="EMBL" id="VSLD01000006">
    <property type="protein sequence ID" value="TYC97940.1"/>
    <property type="molecule type" value="Genomic_DNA"/>
</dbReference>
<sequence>MNRPRKGPAAVTLKDLAAELGIHVSTVSRVLHSDTDEARGAASPETARRVRELAERRSYSPDPHATSLRTRKTRSIGVIVPRLSDLVLATMYEGVEEAAAESDYSTFVMNSHDRLDEQRVKTEIMLKRRVDGLILGDVHADSALVRDLASRQVPFVLMNRRHPGFPSSTCDDTAGGRLAADHLWSMGHRSVGIIAGEPYASTGLDRTSGFVERWRELGVEIPQSHILPSPFDTAGGRRGGEEILRLGGGVPTSVFAVNDFAAIGAMGAFRAAGLTVGHDIAVVGFNDTSLAAQLPIPLTSVRSPMLEIGRAAVGLLHRVMAGEDVEALRFQPELAVRESSAPGAVESGRALRAG</sequence>
<dbReference type="GO" id="GO:0003700">
    <property type="term" value="F:DNA-binding transcription factor activity"/>
    <property type="evidence" value="ECO:0007669"/>
    <property type="project" value="TreeGrafter"/>
</dbReference>
<dbReference type="InterPro" id="IPR000843">
    <property type="entry name" value="HTH_LacI"/>
</dbReference>
<organism evidence="5 6">
    <name type="scientific">Arthrobacter echini</name>
    <dbReference type="NCBI Taxonomy" id="1529066"/>
    <lineage>
        <taxon>Bacteria</taxon>
        <taxon>Bacillati</taxon>
        <taxon>Actinomycetota</taxon>
        <taxon>Actinomycetes</taxon>
        <taxon>Micrococcales</taxon>
        <taxon>Micrococcaceae</taxon>
        <taxon>Arthrobacter</taxon>
    </lineage>
</organism>
<accession>A0A5D0XNE5</accession>
<dbReference type="CDD" id="cd06285">
    <property type="entry name" value="PBP1_LacI-like"/>
    <property type="match status" value="1"/>
</dbReference>
<dbReference type="RefSeq" id="WP_148601512.1">
    <property type="nucleotide sequence ID" value="NZ_VSLD01000006.1"/>
</dbReference>
<dbReference type="CDD" id="cd01392">
    <property type="entry name" value="HTH_LacI"/>
    <property type="match status" value="1"/>
</dbReference>
<dbReference type="InterPro" id="IPR046335">
    <property type="entry name" value="LacI/GalR-like_sensor"/>
</dbReference>
<keyword evidence="3" id="KW-0804">Transcription</keyword>
<feature type="domain" description="HTH lacI-type" evidence="4">
    <location>
        <begin position="11"/>
        <end position="70"/>
    </location>
</feature>
<evidence type="ECO:0000259" key="4">
    <source>
        <dbReference type="PROSITE" id="PS50932"/>
    </source>
</evidence>
<reference evidence="5 6" key="1">
    <citation type="submission" date="2019-08" db="EMBL/GenBank/DDBJ databases">
        <title>Genone of Arthrobacter echini P9.</title>
        <authorList>
            <person name="Bowman J.P."/>
        </authorList>
    </citation>
    <scope>NUCLEOTIDE SEQUENCE [LARGE SCALE GENOMIC DNA]</scope>
    <source>
        <strain evidence="5 6">P9</strain>
    </source>
</reference>
<dbReference type="Proteomes" id="UP000323410">
    <property type="component" value="Unassembled WGS sequence"/>
</dbReference>
<dbReference type="GO" id="GO:0000976">
    <property type="term" value="F:transcription cis-regulatory region binding"/>
    <property type="evidence" value="ECO:0007669"/>
    <property type="project" value="TreeGrafter"/>
</dbReference>
<evidence type="ECO:0000256" key="1">
    <source>
        <dbReference type="ARBA" id="ARBA00023015"/>
    </source>
</evidence>
<dbReference type="Pfam" id="PF13377">
    <property type="entry name" value="Peripla_BP_3"/>
    <property type="match status" value="1"/>
</dbReference>
<gene>
    <name evidence="5" type="ORF">FQ377_12065</name>
</gene>
<dbReference type="PROSITE" id="PS50932">
    <property type="entry name" value="HTH_LACI_2"/>
    <property type="match status" value="1"/>
</dbReference>
<name>A0A5D0XNE5_9MICC</name>
<dbReference type="Gene3D" id="3.40.50.2300">
    <property type="match status" value="2"/>
</dbReference>
<proteinExistence type="predicted"/>
<dbReference type="PANTHER" id="PTHR30146">
    <property type="entry name" value="LACI-RELATED TRANSCRIPTIONAL REPRESSOR"/>
    <property type="match status" value="1"/>
</dbReference>
<dbReference type="SMART" id="SM00354">
    <property type="entry name" value="HTH_LACI"/>
    <property type="match status" value="1"/>
</dbReference>
<evidence type="ECO:0000256" key="3">
    <source>
        <dbReference type="ARBA" id="ARBA00023163"/>
    </source>
</evidence>
<protein>
    <submittedName>
        <fullName evidence="5">Substrate-binding domain-containing protein</fullName>
    </submittedName>
</protein>
<dbReference type="InterPro" id="IPR028082">
    <property type="entry name" value="Peripla_BP_I"/>
</dbReference>
<keyword evidence="1" id="KW-0805">Transcription regulation</keyword>
<keyword evidence="6" id="KW-1185">Reference proteome</keyword>
<dbReference type="InterPro" id="IPR010982">
    <property type="entry name" value="Lambda_DNA-bd_dom_sf"/>
</dbReference>
<dbReference type="SUPFAM" id="SSF47413">
    <property type="entry name" value="lambda repressor-like DNA-binding domains"/>
    <property type="match status" value="1"/>
</dbReference>
<dbReference type="SUPFAM" id="SSF53822">
    <property type="entry name" value="Periplasmic binding protein-like I"/>
    <property type="match status" value="1"/>
</dbReference>
<dbReference type="AlphaFoldDB" id="A0A5D0XNE5"/>
<comment type="caution">
    <text evidence="5">The sequence shown here is derived from an EMBL/GenBank/DDBJ whole genome shotgun (WGS) entry which is preliminary data.</text>
</comment>